<dbReference type="PRINTS" id="PR00797">
    <property type="entry name" value="STREPTOPAIN"/>
</dbReference>
<evidence type="ECO:0000313" key="4">
    <source>
        <dbReference type="Proteomes" id="UP000248314"/>
    </source>
</evidence>
<dbReference type="InterPro" id="IPR044934">
    <property type="entry name" value="Streptopain_sf"/>
</dbReference>
<feature type="active site" description="Proton acceptor" evidence="1">
    <location>
        <position position="313"/>
    </location>
</feature>
<comment type="caution">
    <text evidence="3">The sequence shown here is derived from an EMBL/GenBank/DDBJ whole genome shotgun (WGS) entry which is preliminary data.</text>
</comment>
<gene>
    <name evidence="3" type="ORF">EJ73_00425</name>
</gene>
<dbReference type="OrthoDB" id="2235251at2"/>
<dbReference type="GO" id="GO:0006508">
    <property type="term" value="P:proteolysis"/>
    <property type="evidence" value="ECO:0007669"/>
    <property type="project" value="UniProtKB-KW"/>
</dbReference>
<evidence type="ECO:0000313" key="3">
    <source>
        <dbReference type="EMBL" id="PXX24183.1"/>
    </source>
</evidence>
<keyword evidence="4" id="KW-1185">Reference proteome</keyword>
<dbReference type="Pfam" id="PF01640">
    <property type="entry name" value="Peptidase_C10"/>
    <property type="match status" value="1"/>
</dbReference>
<name>A0A318I0K6_9BACT</name>
<dbReference type="EMBL" id="QJJX01000003">
    <property type="protein sequence ID" value="PXX24183.1"/>
    <property type="molecule type" value="Genomic_DNA"/>
</dbReference>
<sequence length="567" mass="62426">MRMEKLLIAALCFFSLSAKAATRTEKEMSQAACQALSALFVPTLRANGMPQKAPSTMQKLYADDQLAVYGAAQGGYALVAYNDEWPAVLACSPHDFAGVSASLAWYMEAVKQAMAAKVPSEAGLPASYGYENAVQPFVETHWGQTKPYNQLCPANTSGEHYLTGCVATAMAQIMRYHGYPAHGKGTNTYGFTPHGEAGTGYNITVDFSAASYDWKNMLASYKKGYNAQQAKAVSTLMYHCGVSVSMQYSMTFSGAFTREAREAFIKHFGYDEGANICTRDFYSANEWMRLVYGELNARRPIYYTGVDNNAGGHAFVLCGYDTQGRVWVNWGWDGNDDGYYNIALLNPGTLAFSSRQDMVIGISPKKVMEHESHLCMDQPFTVSRAGKNVSINGSNVINRGGAPFVGRVAVVMQKGNKQLLLCSTNITSPIANYDHQSVSSLYTVHSMPTGIEDGVWRVFMGSRDSEDKDWRLVRHWNGNQNNYNSAMVTIRSGRIVNVSQEDDDRWFTTAITAPRAEPSATSATRVYDIEGRLVLTLPHGGYTASTPLPGKGMFIIKQGNHTWKVFR</sequence>
<dbReference type="SUPFAM" id="SSF54001">
    <property type="entry name" value="Cysteine proteinases"/>
    <property type="match status" value="1"/>
</dbReference>
<reference evidence="3 4" key="1">
    <citation type="submission" date="2018-05" db="EMBL/GenBank/DDBJ databases">
        <title>Genomic Encyclopedia of Type Strains, Phase I: the one thousand microbial genomes (KMG-I) project.</title>
        <authorList>
            <person name="Kyrpides N."/>
        </authorList>
    </citation>
    <scope>NUCLEOTIDE SEQUENCE [LARGE SCALE GENOMIC DNA]</scope>
    <source>
        <strain evidence="3 4">DSM 15611</strain>
    </source>
</reference>
<dbReference type="AlphaFoldDB" id="A0A318I0K6"/>
<proteinExistence type="predicted"/>
<dbReference type="Gene3D" id="3.90.70.50">
    <property type="entry name" value="Peptidase C10, streptopain"/>
    <property type="match status" value="1"/>
</dbReference>
<keyword evidence="2" id="KW-0732">Signal</keyword>
<dbReference type="STRING" id="1122991.GCA_000613445_03158"/>
<accession>A0A318I0K6</accession>
<protein>
    <submittedName>
        <fullName evidence="3">Peptidase C10-like protein</fullName>
    </submittedName>
</protein>
<evidence type="ECO:0000256" key="2">
    <source>
        <dbReference type="SAM" id="SignalP"/>
    </source>
</evidence>
<organism evidence="3 4">
    <name type="scientific">Hoylesella shahii DSM 15611 = JCM 12083</name>
    <dbReference type="NCBI Taxonomy" id="1122991"/>
    <lineage>
        <taxon>Bacteria</taxon>
        <taxon>Pseudomonadati</taxon>
        <taxon>Bacteroidota</taxon>
        <taxon>Bacteroidia</taxon>
        <taxon>Bacteroidales</taxon>
        <taxon>Prevotellaceae</taxon>
        <taxon>Hoylesella</taxon>
    </lineage>
</organism>
<feature type="active site" description="Nucleophile" evidence="1">
    <location>
        <position position="165"/>
    </location>
</feature>
<dbReference type="GO" id="GO:0008234">
    <property type="term" value="F:cysteine-type peptidase activity"/>
    <property type="evidence" value="ECO:0007669"/>
    <property type="project" value="UniProtKB-KW"/>
</dbReference>
<feature type="chain" id="PRO_5016278750" evidence="2">
    <location>
        <begin position="21"/>
        <end position="567"/>
    </location>
</feature>
<feature type="signal peptide" evidence="2">
    <location>
        <begin position="1"/>
        <end position="20"/>
    </location>
</feature>
<evidence type="ECO:0000256" key="1">
    <source>
        <dbReference type="PIRSR" id="PIRSR600200-1"/>
    </source>
</evidence>
<dbReference type="InterPro" id="IPR000200">
    <property type="entry name" value="Peptidase_C10"/>
</dbReference>
<dbReference type="Proteomes" id="UP000248314">
    <property type="component" value="Unassembled WGS sequence"/>
</dbReference>
<dbReference type="InterPro" id="IPR038765">
    <property type="entry name" value="Papain-like_cys_pep_sf"/>
</dbReference>